<protein>
    <recommendedName>
        <fullName evidence="3">trans-L-3-hydroxyproline dehydratase</fullName>
        <ecNumber evidence="3">4.2.1.77</ecNumber>
    </recommendedName>
</protein>
<evidence type="ECO:0000256" key="3">
    <source>
        <dbReference type="ARBA" id="ARBA00013105"/>
    </source>
</evidence>
<dbReference type="PANTHER" id="PTHR33442">
    <property type="entry name" value="TRANS-3-HYDROXY-L-PROLINE DEHYDRATASE"/>
    <property type="match status" value="1"/>
</dbReference>
<dbReference type="SFLD" id="SFLDS00028">
    <property type="entry name" value="Proline_Racemase"/>
    <property type="match status" value="1"/>
</dbReference>
<sequence length="395" mass="42413">MDVPSFLRPLVARQIKTIEMHTTGEPTRIVYEGYPQISGTLLEQRAKALSEYDHIRRSLIFEPRGHHDMYGAVLRPSTELVDTGKAHMGILFMTHEGYSTMCGHATIAVSRMLVDCTDTAIFPRRNELVFNPDTNSVEVRLHLPCGLVKVTVPATRSDDSFRADPSHHITYLSVPSFAAAINVSVAIPPSLRWPELGTSESVQVDVTYGGAFYIIVPAPSLGFPASLTHPPLLTALRAATKNLKAAFNLERSLRAHLHHPDHADLAFLYSVFVAEGGRGAPAPGTAGAETGICYFADQQIDRSPTGSGVQARVALAVAKGERKLGEAWTYHSVLSNAFGGKGGFVGRPVEEVAVGGKKGVKVEVSGWASYTGASSFVVEEGDEVGGGFSFEALGE</sequence>
<dbReference type="SUPFAM" id="SSF54506">
    <property type="entry name" value="Diaminopimelate epimerase-like"/>
    <property type="match status" value="1"/>
</dbReference>
<name>A0ABQ8GGX6_9PEZI</name>
<comment type="catalytic activity">
    <reaction evidence="1">
        <text>trans-3-hydroxy-L-proline = 1-pyrroline-2-carboxylate + H2O</text>
        <dbReference type="Rhea" id="RHEA:10320"/>
        <dbReference type="ChEBI" id="CHEBI:15377"/>
        <dbReference type="ChEBI" id="CHEBI:39785"/>
        <dbReference type="ChEBI" id="CHEBI:57938"/>
        <dbReference type="EC" id="4.2.1.77"/>
    </reaction>
</comment>
<comment type="caution">
    <text evidence="4">The sequence shown here is derived from an EMBL/GenBank/DDBJ whole genome shotgun (WGS) entry which is preliminary data.</text>
</comment>
<dbReference type="Proteomes" id="UP000774617">
    <property type="component" value="Unassembled WGS sequence"/>
</dbReference>
<organism evidence="4 5">
    <name type="scientific">Macrophomina phaseolina</name>
    <dbReference type="NCBI Taxonomy" id="35725"/>
    <lineage>
        <taxon>Eukaryota</taxon>
        <taxon>Fungi</taxon>
        <taxon>Dikarya</taxon>
        <taxon>Ascomycota</taxon>
        <taxon>Pezizomycotina</taxon>
        <taxon>Dothideomycetes</taxon>
        <taxon>Dothideomycetes incertae sedis</taxon>
        <taxon>Botryosphaeriales</taxon>
        <taxon>Botryosphaeriaceae</taxon>
        <taxon>Macrophomina</taxon>
    </lineage>
</organism>
<dbReference type="Pfam" id="PF05544">
    <property type="entry name" value="Pro_racemase"/>
    <property type="match status" value="1"/>
</dbReference>
<evidence type="ECO:0000313" key="5">
    <source>
        <dbReference type="Proteomes" id="UP000774617"/>
    </source>
</evidence>
<dbReference type="EC" id="4.2.1.77" evidence="3"/>
<evidence type="ECO:0000313" key="4">
    <source>
        <dbReference type="EMBL" id="KAH7055727.1"/>
    </source>
</evidence>
<reference evidence="4 5" key="1">
    <citation type="journal article" date="2021" name="Nat. Commun.">
        <title>Genetic determinants of endophytism in the Arabidopsis root mycobiome.</title>
        <authorList>
            <person name="Mesny F."/>
            <person name="Miyauchi S."/>
            <person name="Thiergart T."/>
            <person name="Pickel B."/>
            <person name="Atanasova L."/>
            <person name="Karlsson M."/>
            <person name="Huettel B."/>
            <person name="Barry K.W."/>
            <person name="Haridas S."/>
            <person name="Chen C."/>
            <person name="Bauer D."/>
            <person name="Andreopoulos W."/>
            <person name="Pangilinan J."/>
            <person name="LaButti K."/>
            <person name="Riley R."/>
            <person name="Lipzen A."/>
            <person name="Clum A."/>
            <person name="Drula E."/>
            <person name="Henrissat B."/>
            <person name="Kohler A."/>
            <person name="Grigoriev I.V."/>
            <person name="Martin F.M."/>
            <person name="Hacquard S."/>
        </authorList>
    </citation>
    <scope>NUCLEOTIDE SEQUENCE [LARGE SCALE GENOMIC DNA]</scope>
    <source>
        <strain evidence="4 5">MPI-SDFR-AT-0080</strain>
    </source>
</reference>
<evidence type="ECO:0000256" key="1">
    <source>
        <dbReference type="ARBA" id="ARBA00001148"/>
    </source>
</evidence>
<dbReference type="InterPro" id="IPR008794">
    <property type="entry name" value="Pro_racemase_fam"/>
</dbReference>
<dbReference type="Gene3D" id="3.10.310.10">
    <property type="entry name" value="Diaminopimelate Epimerase, Chain A, domain 1"/>
    <property type="match status" value="2"/>
</dbReference>
<accession>A0ABQ8GGX6</accession>
<gene>
    <name evidence="4" type="ORF">B0J12DRAFT_428321</name>
</gene>
<keyword evidence="5" id="KW-1185">Reference proteome</keyword>
<proteinExistence type="inferred from homology"/>
<comment type="similarity">
    <text evidence="2">Belongs to the proline racemase family.</text>
</comment>
<dbReference type="PANTHER" id="PTHR33442:SF1">
    <property type="entry name" value="TRANS-3-HYDROXY-L-PROLINE DEHYDRATASE"/>
    <property type="match status" value="1"/>
</dbReference>
<evidence type="ECO:0000256" key="2">
    <source>
        <dbReference type="ARBA" id="ARBA00007529"/>
    </source>
</evidence>
<dbReference type="EMBL" id="JAGTJR010000008">
    <property type="protein sequence ID" value="KAH7055727.1"/>
    <property type="molecule type" value="Genomic_DNA"/>
</dbReference>